<dbReference type="Pfam" id="PF02001">
    <property type="entry name" value="DUF134"/>
    <property type="match status" value="1"/>
</dbReference>
<name>A0A0S7WRZ4_UNCT6</name>
<comment type="caution">
    <text evidence="3">The sequence shown here is derived from an EMBL/GenBank/DDBJ whole genome shotgun (WGS) entry which is preliminary data.</text>
</comment>
<dbReference type="Proteomes" id="UP000052008">
    <property type="component" value="Unassembled WGS sequence"/>
</dbReference>
<protein>
    <recommendedName>
        <fullName evidence="2">UPF0251 protein AMJ39_06970</fullName>
    </recommendedName>
</protein>
<accession>A0A0S7WRZ4</accession>
<dbReference type="HAMAP" id="MF_00674">
    <property type="entry name" value="UPF0251"/>
    <property type="match status" value="1"/>
</dbReference>
<sequence>MPRPRRCRRVAGLPDTRHFKPRGIPLRSLDQVVLGVDEFEALRLADLEGLYHEEGARRMGVSRQTFGRILDTAHRKVAETIVLGKALTIEGGVYEVPSHGLRRRGRGR</sequence>
<gene>
    <name evidence="3" type="ORF">AMJ39_06970</name>
</gene>
<organism evidence="3 4">
    <name type="scientific">candidate division TA06 bacterium DG_24</name>
    <dbReference type="NCBI Taxonomy" id="1703770"/>
    <lineage>
        <taxon>Bacteria</taxon>
        <taxon>Bacteria division TA06</taxon>
    </lineage>
</organism>
<dbReference type="PANTHER" id="PTHR37478">
    <property type="match status" value="1"/>
</dbReference>
<dbReference type="PANTHER" id="PTHR37478:SF2">
    <property type="entry name" value="UPF0251 PROTEIN TK0562"/>
    <property type="match status" value="1"/>
</dbReference>
<evidence type="ECO:0000313" key="3">
    <source>
        <dbReference type="EMBL" id="KPJ52751.1"/>
    </source>
</evidence>
<dbReference type="STRING" id="1703770.AMJ39_06970"/>
<evidence type="ECO:0000256" key="1">
    <source>
        <dbReference type="ARBA" id="ARBA00009350"/>
    </source>
</evidence>
<dbReference type="InterPro" id="IPR002852">
    <property type="entry name" value="UPF0251"/>
</dbReference>
<evidence type="ECO:0000313" key="4">
    <source>
        <dbReference type="Proteomes" id="UP000052008"/>
    </source>
</evidence>
<proteinExistence type="inferred from homology"/>
<comment type="similarity">
    <text evidence="1 2">Belongs to the UPF0251 family.</text>
</comment>
<evidence type="ECO:0000256" key="2">
    <source>
        <dbReference type="HAMAP-Rule" id="MF_00674"/>
    </source>
</evidence>
<dbReference type="AlphaFoldDB" id="A0A0S7WRZ4"/>
<dbReference type="EMBL" id="LIZS01000043">
    <property type="protein sequence ID" value="KPJ52751.1"/>
    <property type="molecule type" value="Genomic_DNA"/>
</dbReference>
<reference evidence="3 4" key="1">
    <citation type="journal article" date="2015" name="Microbiome">
        <title>Genomic resolution of linkages in carbon, nitrogen, and sulfur cycling among widespread estuary sediment bacteria.</title>
        <authorList>
            <person name="Baker B.J."/>
            <person name="Lazar C.S."/>
            <person name="Teske A.P."/>
            <person name="Dick G.J."/>
        </authorList>
    </citation>
    <scope>NUCLEOTIDE SEQUENCE [LARGE SCALE GENOMIC DNA]</scope>
    <source>
        <strain evidence="3">DG_24</strain>
    </source>
</reference>